<evidence type="ECO:0000313" key="3">
    <source>
        <dbReference type="Proteomes" id="UP000199634"/>
    </source>
</evidence>
<dbReference type="RefSeq" id="WP_091098729.1">
    <property type="nucleotide sequence ID" value="NZ_FNXE01000020.1"/>
</dbReference>
<proteinExistence type="predicted"/>
<evidence type="ECO:0000256" key="1">
    <source>
        <dbReference type="SAM" id="MobiDB-lite"/>
    </source>
</evidence>
<accession>A0A1H6L183</accession>
<feature type="region of interest" description="Disordered" evidence="1">
    <location>
        <begin position="160"/>
        <end position="198"/>
    </location>
</feature>
<dbReference type="OrthoDB" id="1524821at2"/>
<feature type="compositionally biased region" description="Acidic residues" evidence="1">
    <location>
        <begin position="160"/>
        <end position="178"/>
    </location>
</feature>
<dbReference type="InterPro" id="IPR003772">
    <property type="entry name" value="YceD"/>
</dbReference>
<feature type="compositionally biased region" description="Basic and acidic residues" evidence="1">
    <location>
        <begin position="179"/>
        <end position="198"/>
    </location>
</feature>
<dbReference type="Pfam" id="PF02620">
    <property type="entry name" value="YceD"/>
    <property type="match status" value="1"/>
</dbReference>
<dbReference type="AlphaFoldDB" id="A0A1H6L183"/>
<dbReference type="EMBL" id="FNXE01000020">
    <property type="protein sequence ID" value="SEH81951.1"/>
    <property type="molecule type" value="Genomic_DNA"/>
</dbReference>
<name>A0A1H6L183_9FLAO</name>
<gene>
    <name evidence="2" type="ORF">SAMN02927937_01601</name>
</gene>
<protein>
    <submittedName>
        <fullName evidence="2">Uncharacterized metal-binding protein YceD, DUF177 family</fullName>
    </submittedName>
</protein>
<evidence type="ECO:0000313" key="2">
    <source>
        <dbReference type="EMBL" id="SEH81951.1"/>
    </source>
</evidence>
<reference evidence="3" key="1">
    <citation type="submission" date="2016-10" db="EMBL/GenBank/DDBJ databases">
        <authorList>
            <person name="Varghese N."/>
            <person name="Submissions S."/>
        </authorList>
    </citation>
    <scope>NUCLEOTIDE SEQUENCE [LARGE SCALE GENOMIC DNA]</scope>
    <source>
        <strain evidence="3">CGMCC 1.10825</strain>
    </source>
</reference>
<dbReference type="STRING" id="1159016.SAMN02927937_01601"/>
<keyword evidence="3" id="KW-1185">Reference proteome</keyword>
<dbReference type="Proteomes" id="UP000199634">
    <property type="component" value="Unassembled WGS sequence"/>
</dbReference>
<organism evidence="2 3">
    <name type="scientific">Paenimyroides marinum</name>
    <dbReference type="NCBI Taxonomy" id="1159016"/>
    <lineage>
        <taxon>Bacteria</taxon>
        <taxon>Pseudomonadati</taxon>
        <taxon>Bacteroidota</taxon>
        <taxon>Flavobacteriia</taxon>
        <taxon>Flavobacteriales</taxon>
        <taxon>Flavobacteriaceae</taxon>
        <taxon>Paenimyroides</taxon>
    </lineage>
</organism>
<sequence>MISEKDFLIQFSGLKQGEHQFEYHIENDFFDLFNYSEFNSTNIDVKVNLLKKTTMLELEFSHKGTVNVPCDVTNEDFDLPIEGNLKLLVKFGEEFNNENEDLLILPHGEFQMNVAQYIYEMIALSVPYKRVHPDVAEDYETDEDLDDLDFLDSDDLEMINEEDFPEDELNENETDEDSDNNKETDPRWDKLKQLLTDK</sequence>